<reference evidence="12 13" key="1">
    <citation type="submission" date="2024-09" db="EMBL/GenBank/DDBJ databases">
        <title>Rethinking Asexuality: The Enigmatic Case of Functional Sexual Genes in Lepraria (Stereocaulaceae).</title>
        <authorList>
            <person name="Doellman M."/>
            <person name="Sun Y."/>
            <person name="Barcenas-Pena A."/>
            <person name="Lumbsch H.T."/>
            <person name="Grewe F."/>
        </authorList>
    </citation>
    <scope>NUCLEOTIDE SEQUENCE [LARGE SCALE GENOMIC DNA]</scope>
    <source>
        <strain evidence="12 13">Grewe 0041</strain>
    </source>
</reference>
<keyword evidence="9" id="KW-0175">Coiled coil</keyword>
<feature type="compositionally biased region" description="Basic residues" evidence="10">
    <location>
        <begin position="877"/>
        <end position="891"/>
    </location>
</feature>
<dbReference type="SUPFAM" id="SSF57850">
    <property type="entry name" value="RING/U-box"/>
    <property type="match status" value="2"/>
</dbReference>
<evidence type="ECO:0000259" key="11">
    <source>
        <dbReference type="PROSITE" id="PS51873"/>
    </source>
</evidence>
<evidence type="ECO:0000256" key="10">
    <source>
        <dbReference type="SAM" id="MobiDB-lite"/>
    </source>
</evidence>
<feature type="region of interest" description="Disordered" evidence="10">
    <location>
        <begin position="1"/>
        <end position="165"/>
    </location>
</feature>
<keyword evidence="6" id="KW-0863">Zinc-finger</keyword>
<accession>A0ABR4AXG3</accession>
<dbReference type="Gene3D" id="1.20.120.1750">
    <property type="match status" value="1"/>
</dbReference>
<gene>
    <name evidence="12" type="ORF">ABVK25_010364</name>
</gene>
<keyword evidence="5" id="KW-0677">Repeat</keyword>
<name>A0ABR4AXG3_9LECA</name>
<evidence type="ECO:0000313" key="12">
    <source>
        <dbReference type="EMBL" id="KAL2049354.1"/>
    </source>
</evidence>
<feature type="compositionally biased region" description="Polar residues" evidence="10">
    <location>
        <begin position="62"/>
        <end position="86"/>
    </location>
</feature>
<dbReference type="PANTHER" id="PTHR11685">
    <property type="entry name" value="RBR FAMILY RING FINGER AND IBR DOMAIN-CONTAINING"/>
    <property type="match status" value="1"/>
</dbReference>
<proteinExistence type="predicted"/>
<feature type="compositionally biased region" description="Polar residues" evidence="10">
    <location>
        <begin position="28"/>
        <end position="44"/>
    </location>
</feature>
<evidence type="ECO:0000256" key="3">
    <source>
        <dbReference type="ARBA" id="ARBA00022679"/>
    </source>
</evidence>
<dbReference type="EMBL" id="JBHFEH010000065">
    <property type="protein sequence ID" value="KAL2049354.1"/>
    <property type="molecule type" value="Genomic_DNA"/>
</dbReference>
<feature type="compositionally biased region" description="Polar residues" evidence="10">
    <location>
        <begin position="290"/>
        <end position="306"/>
    </location>
</feature>
<evidence type="ECO:0000256" key="2">
    <source>
        <dbReference type="ARBA" id="ARBA00012251"/>
    </source>
</evidence>
<feature type="region of interest" description="Disordered" evidence="10">
    <location>
        <begin position="871"/>
        <end position="897"/>
    </location>
</feature>
<dbReference type="InterPro" id="IPR002867">
    <property type="entry name" value="IBR_dom"/>
</dbReference>
<keyword evidence="3" id="KW-0808">Transferase</keyword>
<feature type="compositionally biased region" description="Polar residues" evidence="10">
    <location>
        <begin position="249"/>
        <end position="265"/>
    </location>
</feature>
<dbReference type="InterPro" id="IPR013083">
    <property type="entry name" value="Znf_RING/FYVE/PHD"/>
</dbReference>
<dbReference type="CDD" id="cd22584">
    <property type="entry name" value="Rcat_RBR_unk"/>
    <property type="match status" value="1"/>
</dbReference>
<feature type="domain" description="RING-type" evidence="11">
    <location>
        <begin position="354"/>
        <end position="548"/>
    </location>
</feature>
<dbReference type="SMART" id="SM00647">
    <property type="entry name" value="IBR"/>
    <property type="match status" value="2"/>
</dbReference>
<evidence type="ECO:0000313" key="13">
    <source>
        <dbReference type="Proteomes" id="UP001590951"/>
    </source>
</evidence>
<dbReference type="EC" id="2.3.2.31" evidence="2"/>
<evidence type="ECO:0000256" key="9">
    <source>
        <dbReference type="SAM" id="Coils"/>
    </source>
</evidence>
<evidence type="ECO:0000256" key="1">
    <source>
        <dbReference type="ARBA" id="ARBA00001798"/>
    </source>
</evidence>
<evidence type="ECO:0000256" key="6">
    <source>
        <dbReference type="ARBA" id="ARBA00022771"/>
    </source>
</evidence>
<feature type="compositionally biased region" description="Low complexity" evidence="10">
    <location>
        <begin position="117"/>
        <end position="146"/>
    </location>
</feature>
<keyword evidence="8" id="KW-0862">Zinc</keyword>
<dbReference type="PROSITE" id="PS51873">
    <property type="entry name" value="TRIAD"/>
    <property type="match status" value="1"/>
</dbReference>
<keyword evidence="13" id="KW-1185">Reference proteome</keyword>
<dbReference type="Pfam" id="PF01485">
    <property type="entry name" value="IBR"/>
    <property type="match status" value="2"/>
</dbReference>
<dbReference type="Proteomes" id="UP001590951">
    <property type="component" value="Unassembled WGS sequence"/>
</dbReference>
<evidence type="ECO:0000256" key="5">
    <source>
        <dbReference type="ARBA" id="ARBA00022737"/>
    </source>
</evidence>
<evidence type="ECO:0000256" key="4">
    <source>
        <dbReference type="ARBA" id="ARBA00022723"/>
    </source>
</evidence>
<evidence type="ECO:0000256" key="8">
    <source>
        <dbReference type="ARBA" id="ARBA00022833"/>
    </source>
</evidence>
<dbReference type="InterPro" id="IPR044066">
    <property type="entry name" value="TRIAD_supradom"/>
</dbReference>
<feature type="region of interest" description="Disordered" evidence="10">
    <location>
        <begin position="235"/>
        <end position="310"/>
    </location>
</feature>
<protein>
    <recommendedName>
        <fullName evidence="2">RBR-type E3 ubiquitin transferase</fullName>
        <ecNumber evidence="2">2.3.2.31</ecNumber>
    </recommendedName>
</protein>
<dbReference type="InterPro" id="IPR031127">
    <property type="entry name" value="E3_UB_ligase_RBR"/>
</dbReference>
<comment type="catalytic activity">
    <reaction evidence="1">
        <text>[E2 ubiquitin-conjugating enzyme]-S-ubiquitinyl-L-cysteine + [acceptor protein]-L-lysine = [E2 ubiquitin-conjugating enzyme]-L-cysteine + [acceptor protein]-N(6)-ubiquitinyl-L-lysine.</text>
        <dbReference type="EC" id="2.3.2.31"/>
    </reaction>
</comment>
<sequence length="931" mass="104279">MGRFTNYLLGASASPTVGDGYGVLAKPESSTSPNLLPSISTDLRPSSSKSSFSPNLSPSISNDCFSPVNSKGSANTSQNPSRNPSNHPIDETFSGSSQHITRSPIAGKSVSIGNGFRAPRSSLRSSLAPTATTATPEESPRPSTESFHSAAQNSSPVEAAQNAEEIPWQDYEIPEELGLVKEDTPREIRNIIQESLDEHRAMRASRMQAQAEANFAPNRKAVTVNTNISPVVAESSAMASARSPPGSEHATNGSTSSLDVTQESDTSLESDAEADVFLKPPSKSLRPSSANNSQESLGTEKMQSPTPRARMTDLERKFQESKLRTREGYKTFKVLPGRKMKDEPKPPFLKPESAVSECISCFDHIPNKKAVDVPCGHKYCSGCFSHLVSTAILSQDTFPPKCCLSEVPATTMRQHLPPKDMAKLNEKALEYAVPVANRYYCASPQCAKWIDNRIAKRKNGALECPHCRNKLCTVCRGPQHPSNEDCPQDFGLNRTLEQAERAGWRRCFNCRAMVELNTGCRHITCKCKAEFCYTCGLRWQTCACTEADQARRELELRTRQTQFEADQRAEEEEVRAAIAAVEEAERAIQRERETEEARVEEEAREIERLERERLSNIGDHYQYLRSMLESVRLHQRQAIEKRHGRGWEEIDRVREDLESTEKVAERERTVNAEREKVIARTDGTIKTLQRKHATTLMEFITRHRRDQDDLLAASLDDPEVNAETLKAETYEQLMLAQGLERSTLKSHQAREIQEWRVRGEQALNDFDCKSVILQMHRKDFEDITKLEKELKSKVSADSKWFDLLFSERLTMLSEDETRMMRSGAEAPAASRRSTFIMPGKEAASSASASVPRTFSAPRQELPTAQSIREQLRIAPRPQKHHNSYKGSNRRGGRFEPDWEELHQIAAPNGRGADETRANWKRSVVGSTVRVG</sequence>
<feature type="compositionally biased region" description="Low complexity" evidence="10">
    <location>
        <begin position="45"/>
        <end position="61"/>
    </location>
</feature>
<organism evidence="12 13">
    <name type="scientific">Lepraria finkii</name>
    <dbReference type="NCBI Taxonomy" id="1340010"/>
    <lineage>
        <taxon>Eukaryota</taxon>
        <taxon>Fungi</taxon>
        <taxon>Dikarya</taxon>
        <taxon>Ascomycota</taxon>
        <taxon>Pezizomycotina</taxon>
        <taxon>Lecanoromycetes</taxon>
        <taxon>OSLEUM clade</taxon>
        <taxon>Lecanoromycetidae</taxon>
        <taxon>Lecanorales</taxon>
        <taxon>Lecanorineae</taxon>
        <taxon>Stereocaulaceae</taxon>
        <taxon>Lepraria</taxon>
    </lineage>
</organism>
<comment type="caution">
    <text evidence="12">The sequence shown here is derived from an EMBL/GenBank/DDBJ whole genome shotgun (WGS) entry which is preliminary data.</text>
</comment>
<keyword evidence="7" id="KW-0833">Ubl conjugation pathway</keyword>
<feature type="coiled-coil region" evidence="9">
    <location>
        <begin position="567"/>
        <end position="612"/>
    </location>
</feature>
<feature type="compositionally biased region" description="Polar residues" evidence="10">
    <location>
        <begin position="147"/>
        <end position="156"/>
    </location>
</feature>
<dbReference type="Gene3D" id="3.30.40.10">
    <property type="entry name" value="Zinc/RING finger domain, C3HC4 (zinc finger)"/>
    <property type="match status" value="1"/>
</dbReference>
<keyword evidence="4" id="KW-0479">Metal-binding</keyword>
<evidence type="ECO:0000256" key="7">
    <source>
        <dbReference type="ARBA" id="ARBA00022786"/>
    </source>
</evidence>
<feature type="compositionally biased region" description="Low complexity" evidence="10">
    <location>
        <begin position="278"/>
        <end position="289"/>
    </location>
</feature>